<organism evidence="6 7">
    <name type="scientific">Eiseniibacteriota bacterium</name>
    <dbReference type="NCBI Taxonomy" id="2212470"/>
    <lineage>
        <taxon>Bacteria</taxon>
        <taxon>Candidatus Eiseniibacteriota</taxon>
    </lineage>
</organism>
<keyword evidence="4" id="KW-0732">Signal</keyword>
<accession>A0A538T036</accession>
<evidence type="ECO:0000256" key="2">
    <source>
        <dbReference type="ARBA" id="ARBA00022670"/>
    </source>
</evidence>
<dbReference type="InterPro" id="IPR009003">
    <property type="entry name" value="Peptidase_S1_PA"/>
</dbReference>
<name>A0A538T036_UNCEI</name>
<gene>
    <name evidence="6" type="ORF">E6K72_04070</name>
</gene>
<dbReference type="GO" id="GO:0042597">
    <property type="term" value="C:periplasmic space"/>
    <property type="evidence" value="ECO:0007669"/>
    <property type="project" value="TreeGrafter"/>
</dbReference>
<reference evidence="6 7" key="1">
    <citation type="journal article" date="2019" name="Nat. Microbiol.">
        <title>Mediterranean grassland soil C-N compound turnover is dependent on rainfall and depth, and is mediated by genomically divergent microorganisms.</title>
        <authorList>
            <person name="Diamond S."/>
            <person name="Andeer P.F."/>
            <person name="Li Z."/>
            <person name="Crits-Christoph A."/>
            <person name="Burstein D."/>
            <person name="Anantharaman K."/>
            <person name="Lane K.R."/>
            <person name="Thomas B.C."/>
            <person name="Pan C."/>
            <person name="Northen T.R."/>
            <person name="Banfield J.F."/>
        </authorList>
    </citation>
    <scope>NUCLEOTIDE SEQUENCE [LARGE SCALE GENOMIC DNA]</scope>
    <source>
        <strain evidence="6">WS_2</strain>
    </source>
</reference>
<dbReference type="InterPro" id="IPR001478">
    <property type="entry name" value="PDZ"/>
</dbReference>
<keyword evidence="2 6" id="KW-0645">Protease</keyword>
<dbReference type="InterPro" id="IPR043504">
    <property type="entry name" value="Peptidase_S1_PA_chymotrypsin"/>
</dbReference>
<dbReference type="Pfam" id="PF13365">
    <property type="entry name" value="Trypsin_2"/>
    <property type="match status" value="1"/>
</dbReference>
<keyword evidence="3" id="KW-0378">Hydrolase</keyword>
<evidence type="ECO:0000313" key="7">
    <source>
        <dbReference type="Proteomes" id="UP000317716"/>
    </source>
</evidence>
<feature type="chain" id="PRO_5021857173" evidence="4">
    <location>
        <begin position="25"/>
        <end position="362"/>
    </location>
</feature>
<dbReference type="Proteomes" id="UP000317716">
    <property type="component" value="Unassembled WGS sequence"/>
</dbReference>
<dbReference type="InterPro" id="IPR001940">
    <property type="entry name" value="Peptidase_S1C"/>
</dbReference>
<dbReference type="SUPFAM" id="SSF50494">
    <property type="entry name" value="Trypsin-like serine proteases"/>
    <property type="match status" value="1"/>
</dbReference>
<evidence type="ECO:0000256" key="4">
    <source>
        <dbReference type="SAM" id="SignalP"/>
    </source>
</evidence>
<dbReference type="InterPro" id="IPR036034">
    <property type="entry name" value="PDZ_sf"/>
</dbReference>
<dbReference type="AlphaFoldDB" id="A0A538T036"/>
<evidence type="ECO:0000259" key="5">
    <source>
        <dbReference type="PROSITE" id="PS50106"/>
    </source>
</evidence>
<dbReference type="EMBL" id="VBOS01000139">
    <property type="protein sequence ID" value="TMQ57009.1"/>
    <property type="molecule type" value="Genomic_DNA"/>
</dbReference>
<dbReference type="SUPFAM" id="SSF50156">
    <property type="entry name" value="PDZ domain-like"/>
    <property type="match status" value="1"/>
</dbReference>
<dbReference type="PANTHER" id="PTHR22939:SF129">
    <property type="entry name" value="SERINE PROTEASE HTRA2, MITOCHONDRIAL"/>
    <property type="match status" value="1"/>
</dbReference>
<evidence type="ECO:0000256" key="1">
    <source>
        <dbReference type="ARBA" id="ARBA00010541"/>
    </source>
</evidence>
<dbReference type="Gene3D" id="2.40.10.10">
    <property type="entry name" value="Trypsin-like serine proteases"/>
    <property type="match status" value="2"/>
</dbReference>
<dbReference type="GO" id="GO:0004252">
    <property type="term" value="F:serine-type endopeptidase activity"/>
    <property type="evidence" value="ECO:0007669"/>
    <property type="project" value="InterPro"/>
</dbReference>
<feature type="domain" description="PDZ" evidence="5">
    <location>
        <begin position="239"/>
        <end position="307"/>
    </location>
</feature>
<dbReference type="PANTHER" id="PTHR22939">
    <property type="entry name" value="SERINE PROTEASE FAMILY S1C HTRA-RELATED"/>
    <property type="match status" value="1"/>
</dbReference>
<dbReference type="InterPro" id="IPR041489">
    <property type="entry name" value="PDZ_6"/>
</dbReference>
<feature type="signal peptide" evidence="4">
    <location>
        <begin position="1"/>
        <end position="24"/>
    </location>
</feature>
<dbReference type="PRINTS" id="PR00834">
    <property type="entry name" value="PROTEASES2C"/>
</dbReference>
<sequence>MTPRVLRPALLTMALLATSLPARSQGELSALQTDVDQVTTRARASVVSVFAQHTAMVRGPRDAEPKRKLHTRAGSGVAVEENLILTTASVVFGSERVLVRTANGIQVDAEVIGMDPIFNVALLRVPELRLPPLPFAGGRAPQAGDWVIALGTSYRAQPTQSVGYVAFRFSEPRIPLLQLTNTVYPGNSGGAALNPRGELVGIVQGELASPEAAANGADGEHRPGGMSFVLPVETVRPVYMSLRKEGRVRHGYLGVSTTAASVLSDTEEGLEVPIGARVESVAPGGPAQRLGLMPGDLVVGFDGERVEYPSQLARWVAATSPGTEVEFVWVRDEIQRTGRVALAEAREAQPAWAAEAMAPTAE</sequence>
<evidence type="ECO:0000256" key="3">
    <source>
        <dbReference type="ARBA" id="ARBA00022801"/>
    </source>
</evidence>
<dbReference type="Pfam" id="PF17820">
    <property type="entry name" value="PDZ_6"/>
    <property type="match status" value="1"/>
</dbReference>
<protein>
    <submittedName>
        <fullName evidence="6">Serine protease</fullName>
    </submittedName>
</protein>
<dbReference type="SMART" id="SM00228">
    <property type="entry name" value="PDZ"/>
    <property type="match status" value="1"/>
</dbReference>
<dbReference type="PROSITE" id="PS50106">
    <property type="entry name" value="PDZ"/>
    <property type="match status" value="1"/>
</dbReference>
<dbReference type="GO" id="GO:0006515">
    <property type="term" value="P:protein quality control for misfolded or incompletely synthesized proteins"/>
    <property type="evidence" value="ECO:0007669"/>
    <property type="project" value="TreeGrafter"/>
</dbReference>
<comment type="caution">
    <text evidence="6">The sequence shown here is derived from an EMBL/GenBank/DDBJ whole genome shotgun (WGS) entry which is preliminary data.</text>
</comment>
<dbReference type="Gene3D" id="2.30.42.10">
    <property type="match status" value="1"/>
</dbReference>
<feature type="non-terminal residue" evidence="6">
    <location>
        <position position="362"/>
    </location>
</feature>
<evidence type="ECO:0000313" key="6">
    <source>
        <dbReference type="EMBL" id="TMQ57009.1"/>
    </source>
</evidence>
<comment type="similarity">
    <text evidence="1">Belongs to the peptidase S1C family.</text>
</comment>
<proteinExistence type="inferred from homology"/>